<dbReference type="RefSeq" id="WP_102522651.1">
    <property type="nucleotide sequence ID" value="NZ_LT960611.1"/>
</dbReference>
<reference evidence="1 2" key="1">
    <citation type="submission" date="2017-10" db="EMBL/GenBank/DDBJ databases">
        <authorList>
            <person name="Banno H."/>
            <person name="Chua N.-H."/>
        </authorList>
    </citation>
    <scope>NUCLEOTIDE SEQUENCE [LARGE SCALE GENOMIC DNA]</scope>
    <source>
        <strain evidence="1">Vibrio tapetis CECT4600</strain>
    </source>
</reference>
<evidence type="ECO:0000313" key="1">
    <source>
        <dbReference type="EMBL" id="SON50100.1"/>
    </source>
</evidence>
<accession>A0A2N8ZDZ0</accession>
<gene>
    <name evidence="1" type="ORF">VTAP4600_A2121</name>
</gene>
<protein>
    <submittedName>
        <fullName evidence="1">Uncharacterized protein</fullName>
    </submittedName>
</protein>
<keyword evidence="2" id="KW-1185">Reference proteome</keyword>
<dbReference type="Proteomes" id="UP000235828">
    <property type="component" value="Chromosome A"/>
</dbReference>
<dbReference type="AlphaFoldDB" id="A0A2N8ZDZ0"/>
<dbReference type="KEGG" id="vta:A2121"/>
<sequence length="174" mass="20231">MNIFEVDYGLGLLIDVEETIQAGIAKLLERNRTEPWFDGVWMNEYGEVLYGSLLVSAQAYCISSLRDINEIRVSLGLNKLTKEKAYQNHRVKVQGYSLIEMVNCTANYFKHRDEWSDTWPDNYTTRVLTAFSMDCEFLINEFQGLIDSEYGYKTLSDLVSEWRNDLIDHSKNES</sequence>
<name>A0A2N8ZDZ0_9VIBR</name>
<dbReference type="OrthoDB" id="9554194at2"/>
<evidence type="ECO:0000313" key="2">
    <source>
        <dbReference type="Proteomes" id="UP000235828"/>
    </source>
</evidence>
<proteinExistence type="predicted"/>
<organism evidence="1 2">
    <name type="scientific">Vibrio tapetis subsp. tapetis</name>
    <dbReference type="NCBI Taxonomy" id="1671868"/>
    <lineage>
        <taxon>Bacteria</taxon>
        <taxon>Pseudomonadati</taxon>
        <taxon>Pseudomonadota</taxon>
        <taxon>Gammaproteobacteria</taxon>
        <taxon>Vibrionales</taxon>
        <taxon>Vibrionaceae</taxon>
        <taxon>Vibrio</taxon>
    </lineage>
</organism>
<dbReference type="EMBL" id="LT960611">
    <property type="protein sequence ID" value="SON50100.1"/>
    <property type="molecule type" value="Genomic_DNA"/>
</dbReference>